<dbReference type="Gene3D" id="3.90.550.10">
    <property type="entry name" value="Spore Coat Polysaccharide Biosynthesis Protein SpsA, Chain A"/>
    <property type="match status" value="1"/>
</dbReference>
<dbReference type="InterPro" id="IPR003329">
    <property type="entry name" value="Cytidylyl_trans"/>
</dbReference>
<gene>
    <name evidence="1" type="ORF">ENR59_05130</name>
</gene>
<protein>
    <recommendedName>
        <fullName evidence="2">Acylneuraminate cytidylyltransferase</fullName>
    </recommendedName>
</protein>
<dbReference type="AlphaFoldDB" id="A0A7C4AGP0"/>
<dbReference type="SUPFAM" id="SSF53448">
    <property type="entry name" value="Nucleotide-diphospho-sugar transferases"/>
    <property type="match status" value="1"/>
</dbReference>
<reference evidence="1" key="1">
    <citation type="journal article" date="2020" name="mSystems">
        <title>Genome- and Community-Level Interaction Insights into Carbon Utilization and Element Cycling Functions of Hydrothermarchaeota in Hydrothermal Sediment.</title>
        <authorList>
            <person name="Zhou Z."/>
            <person name="Liu Y."/>
            <person name="Xu W."/>
            <person name="Pan J."/>
            <person name="Luo Z.H."/>
            <person name="Li M."/>
        </authorList>
    </citation>
    <scope>NUCLEOTIDE SEQUENCE [LARGE SCALE GENOMIC DNA]</scope>
    <source>
        <strain evidence="1">SpSt-413</strain>
    </source>
</reference>
<dbReference type="PANTHER" id="PTHR42866">
    <property type="entry name" value="3-DEOXY-MANNO-OCTULOSONATE CYTIDYLYLTRANSFERASE"/>
    <property type="match status" value="1"/>
</dbReference>
<dbReference type="GO" id="GO:0005829">
    <property type="term" value="C:cytosol"/>
    <property type="evidence" value="ECO:0007669"/>
    <property type="project" value="TreeGrafter"/>
</dbReference>
<dbReference type="InterPro" id="IPR029044">
    <property type="entry name" value="Nucleotide-diphossugar_trans"/>
</dbReference>
<organism evidence="1">
    <name type="scientific">Fundidesulfovibrio putealis</name>
    <dbReference type="NCBI Taxonomy" id="270496"/>
    <lineage>
        <taxon>Bacteria</taxon>
        <taxon>Pseudomonadati</taxon>
        <taxon>Thermodesulfobacteriota</taxon>
        <taxon>Desulfovibrionia</taxon>
        <taxon>Desulfovibrionales</taxon>
        <taxon>Desulfovibrionaceae</taxon>
        <taxon>Fundidesulfovibrio</taxon>
    </lineage>
</organism>
<dbReference type="PANTHER" id="PTHR42866:SF1">
    <property type="entry name" value="SPORE COAT POLYSACCHARIDE BIOSYNTHESIS PROTEIN SPSF"/>
    <property type="match status" value="1"/>
</dbReference>
<name>A0A7C4AGP0_9BACT</name>
<comment type="caution">
    <text evidence="1">The sequence shown here is derived from an EMBL/GenBank/DDBJ whole genome shotgun (WGS) entry which is preliminary data.</text>
</comment>
<evidence type="ECO:0000313" key="1">
    <source>
        <dbReference type="EMBL" id="HGG92319.1"/>
    </source>
</evidence>
<accession>A0A7C4AGP0</accession>
<proteinExistence type="predicted"/>
<dbReference type="EMBL" id="DSRP01000355">
    <property type="protein sequence ID" value="HGG92319.1"/>
    <property type="molecule type" value="Genomic_DNA"/>
</dbReference>
<dbReference type="Pfam" id="PF02348">
    <property type="entry name" value="CTP_transf_3"/>
    <property type="match status" value="1"/>
</dbReference>
<sequence length="243" mass="26732">MAHTKELKAGALIQARMSSSRLPGKVLAPVEGRPLLAYLVERLHRLGPGWTVAVATSREASDDPVAAFCEGMGVPCWRGPLDDVALRLLECARHLGLDAFARVCADSPLLDVDLLRRGLALLHAASPGDSEGPADLVTNCLPKHFPAGQSVEVVRTASLERAYARFSEPGHHEHVTRYFYQHPGEFSIRAIVAGRDYSGAHLAVDQPRDLERVRAMVRRMDRPHWEYGLEELMALYEGAEEAP</sequence>
<evidence type="ECO:0008006" key="2">
    <source>
        <dbReference type="Google" id="ProtNLM"/>
    </source>
</evidence>